<comment type="caution">
    <text evidence="1">The sequence shown here is derived from an EMBL/GenBank/DDBJ whole genome shotgun (WGS) entry which is preliminary data.</text>
</comment>
<dbReference type="Pfam" id="PF04612">
    <property type="entry name" value="T2SSM"/>
    <property type="match status" value="1"/>
</dbReference>
<dbReference type="Proteomes" id="UP001219862">
    <property type="component" value="Unassembled WGS sequence"/>
</dbReference>
<gene>
    <name evidence="1" type="primary">gspM</name>
    <name evidence="1" type="ORF">PRZ01_09665</name>
</gene>
<keyword evidence="2" id="KW-1185">Reference proteome</keyword>
<dbReference type="EMBL" id="JAQQXS010000007">
    <property type="protein sequence ID" value="MDC8785457.1"/>
    <property type="molecule type" value="Genomic_DNA"/>
</dbReference>
<accession>A0ABT5KRH6</accession>
<evidence type="ECO:0000313" key="1">
    <source>
        <dbReference type="EMBL" id="MDC8785457.1"/>
    </source>
</evidence>
<name>A0ABT5KRH6_9BURK</name>
<dbReference type="InterPro" id="IPR007690">
    <property type="entry name" value="T2SS_GspM"/>
</dbReference>
<dbReference type="RefSeq" id="WP_273596570.1">
    <property type="nucleotide sequence ID" value="NZ_JAQQXS010000007.1"/>
</dbReference>
<proteinExistence type="predicted"/>
<evidence type="ECO:0000313" key="2">
    <source>
        <dbReference type="Proteomes" id="UP001219862"/>
    </source>
</evidence>
<reference evidence="1 2" key="1">
    <citation type="submission" date="2022-10" db="EMBL/GenBank/DDBJ databases">
        <title>paucibacter sp. hw8 Genome sequencing.</title>
        <authorList>
            <person name="Park S."/>
        </authorList>
    </citation>
    <scope>NUCLEOTIDE SEQUENCE [LARGE SCALE GENOMIC DNA]</scope>
    <source>
        <strain evidence="2">hw8</strain>
    </source>
</reference>
<protein>
    <submittedName>
        <fullName evidence="1">Type II secretion system protein GspM</fullName>
    </submittedName>
</protein>
<sequence length="169" mass="17765">MSERPLSPWQAAAHNVQNHWQQLGPRDRRLLKITGAALGVLLLWLVAVQPALHVLAQSPAQLEAVDLQLQEMQALAQETKALRATPPVPAAAATQALQAASDHLGSGAHLTLNGDRAVLTLNGVSSEALQAWLGEVRSAARARPVEAQLQRGPKGFAGTVVLSLGANAP</sequence>
<organism evidence="1 2">
    <name type="scientific">Roseateles koreensis</name>
    <dbReference type="NCBI Taxonomy" id="2987526"/>
    <lineage>
        <taxon>Bacteria</taxon>
        <taxon>Pseudomonadati</taxon>
        <taxon>Pseudomonadota</taxon>
        <taxon>Betaproteobacteria</taxon>
        <taxon>Burkholderiales</taxon>
        <taxon>Sphaerotilaceae</taxon>
        <taxon>Roseateles</taxon>
    </lineage>
</organism>